<protein>
    <recommendedName>
        <fullName evidence="2">Hydrolase</fullName>
    </recommendedName>
</protein>
<feature type="non-terminal residue" evidence="1">
    <location>
        <position position="1"/>
    </location>
</feature>
<dbReference type="EMBL" id="BART01029332">
    <property type="protein sequence ID" value="GAG99969.1"/>
    <property type="molecule type" value="Genomic_DNA"/>
</dbReference>
<evidence type="ECO:0008006" key="2">
    <source>
        <dbReference type="Google" id="ProtNLM"/>
    </source>
</evidence>
<reference evidence="1" key="1">
    <citation type="journal article" date="2014" name="Front. Microbiol.">
        <title>High frequency of phylogenetically diverse reductive dehalogenase-homologous genes in deep subseafloor sedimentary metagenomes.</title>
        <authorList>
            <person name="Kawai M."/>
            <person name="Futagami T."/>
            <person name="Toyoda A."/>
            <person name="Takaki Y."/>
            <person name="Nishi S."/>
            <person name="Hori S."/>
            <person name="Arai W."/>
            <person name="Tsubouchi T."/>
            <person name="Morono Y."/>
            <person name="Uchiyama I."/>
            <person name="Ito T."/>
            <person name="Fujiyama A."/>
            <person name="Inagaki F."/>
            <person name="Takami H."/>
        </authorList>
    </citation>
    <scope>NUCLEOTIDE SEQUENCE</scope>
    <source>
        <strain evidence="1">Expedition CK06-06</strain>
    </source>
</reference>
<dbReference type="AlphaFoldDB" id="X1BW51"/>
<gene>
    <name evidence="1" type="ORF">S01H4_51500</name>
</gene>
<sequence length="83" mass="9761">DPYSSAVLVLIGPRLDITFSDKLSLTTFAQYNNQIDNFNVNIRFQWRFAPVSDFYIVYTENTYPGDFKTKNRGLVAKFSYWFN</sequence>
<name>X1BW51_9ZZZZ</name>
<accession>X1BW51</accession>
<organism evidence="1">
    <name type="scientific">marine sediment metagenome</name>
    <dbReference type="NCBI Taxonomy" id="412755"/>
    <lineage>
        <taxon>unclassified sequences</taxon>
        <taxon>metagenomes</taxon>
        <taxon>ecological metagenomes</taxon>
    </lineage>
</organism>
<comment type="caution">
    <text evidence="1">The sequence shown here is derived from an EMBL/GenBank/DDBJ whole genome shotgun (WGS) entry which is preliminary data.</text>
</comment>
<evidence type="ECO:0000313" key="1">
    <source>
        <dbReference type="EMBL" id="GAG99969.1"/>
    </source>
</evidence>
<proteinExistence type="predicted"/>